<comment type="caution">
    <text evidence="2">The sequence shown here is derived from an EMBL/GenBank/DDBJ whole genome shotgun (WGS) entry which is preliminary data.</text>
</comment>
<reference evidence="2 3" key="1">
    <citation type="submission" date="2012-08" db="EMBL/GenBank/DDBJ databases">
        <title>Whole genome shotgun sequence of Gordonia namibiensis NBRC 108229.</title>
        <authorList>
            <person name="Isaki-Nakamura S."/>
            <person name="Hosoyama A."/>
            <person name="Tsuchikane K."/>
            <person name="Katsumata H."/>
            <person name="Baba S."/>
            <person name="Yamazaki S."/>
            <person name="Fujita N."/>
        </authorList>
    </citation>
    <scope>NUCLEOTIDE SEQUENCE [LARGE SCALE GENOMIC DNA]</scope>
    <source>
        <strain evidence="2 3">NBRC 108229</strain>
    </source>
</reference>
<evidence type="ECO:0000313" key="2">
    <source>
        <dbReference type="EMBL" id="GAC00445.1"/>
    </source>
</evidence>
<feature type="chain" id="PRO_5003896781" description="Enoyl-CoA hydratase" evidence="1">
    <location>
        <begin position="33"/>
        <end position="165"/>
    </location>
</feature>
<sequence length="165" mass="17144">MREIEMKKLAVTVAASVVAASASLAGVGQASAAPIPHIYGSGSSFTTFGNHSFCHGVVDVRADAPPKKRGVVRVTATSLGFTGNGASWKRNPKCRVLFGTLYNGSGGLNKEQWVTGSFGPRKGEKKVWEVRTGSGPASVGVATYSASSPVRLQQGYGTGIYLLVP</sequence>
<name>K6XNP3_9ACTN</name>
<keyword evidence="3" id="KW-1185">Reference proteome</keyword>
<feature type="signal peptide" evidence="1">
    <location>
        <begin position="1"/>
        <end position="32"/>
    </location>
</feature>
<dbReference type="Proteomes" id="UP000035058">
    <property type="component" value="Unassembled WGS sequence"/>
</dbReference>
<evidence type="ECO:0000256" key="1">
    <source>
        <dbReference type="SAM" id="SignalP"/>
    </source>
</evidence>
<dbReference type="EMBL" id="BAHE01000015">
    <property type="protein sequence ID" value="GAC00445.1"/>
    <property type="molecule type" value="Genomic_DNA"/>
</dbReference>
<gene>
    <name evidence="2" type="ORF">GONAM_15_01540</name>
</gene>
<dbReference type="AlphaFoldDB" id="K6XNP3"/>
<accession>K6XNP3</accession>
<evidence type="ECO:0008006" key="4">
    <source>
        <dbReference type="Google" id="ProtNLM"/>
    </source>
</evidence>
<proteinExistence type="predicted"/>
<keyword evidence="1" id="KW-0732">Signal</keyword>
<evidence type="ECO:0000313" key="3">
    <source>
        <dbReference type="Proteomes" id="UP000035058"/>
    </source>
</evidence>
<organism evidence="2 3">
    <name type="scientific">Gordonia namibiensis NBRC 108229</name>
    <dbReference type="NCBI Taxonomy" id="1208314"/>
    <lineage>
        <taxon>Bacteria</taxon>
        <taxon>Bacillati</taxon>
        <taxon>Actinomycetota</taxon>
        <taxon>Actinomycetes</taxon>
        <taxon>Mycobacteriales</taxon>
        <taxon>Gordoniaceae</taxon>
        <taxon>Gordonia</taxon>
    </lineage>
</organism>
<protein>
    <recommendedName>
        <fullName evidence="4">Enoyl-CoA hydratase</fullName>
    </recommendedName>
</protein>